<dbReference type="EMBL" id="CACVKT020008662">
    <property type="protein sequence ID" value="CAC5416585.1"/>
    <property type="molecule type" value="Genomic_DNA"/>
</dbReference>
<name>A0A6J8EAJ1_MYTCO</name>
<gene>
    <name evidence="2" type="ORF">MCOR_49185</name>
</gene>
<reference evidence="2 3" key="1">
    <citation type="submission" date="2020-06" db="EMBL/GenBank/DDBJ databases">
        <authorList>
            <person name="Li R."/>
            <person name="Bekaert M."/>
        </authorList>
    </citation>
    <scope>NUCLEOTIDE SEQUENCE [LARGE SCALE GENOMIC DNA]</scope>
    <source>
        <strain evidence="3">wild</strain>
    </source>
</reference>
<organism evidence="2 3">
    <name type="scientific">Mytilus coruscus</name>
    <name type="common">Sea mussel</name>
    <dbReference type="NCBI Taxonomy" id="42192"/>
    <lineage>
        <taxon>Eukaryota</taxon>
        <taxon>Metazoa</taxon>
        <taxon>Spiralia</taxon>
        <taxon>Lophotrochozoa</taxon>
        <taxon>Mollusca</taxon>
        <taxon>Bivalvia</taxon>
        <taxon>Autobranchia</taxon>
        <taxon>Pteriomorphia</taxon>
        <taxon>Mytilida</taxon>
        <taxon>Mytiloidea</taxon>
        <taxon>Mytilidae</taxon>
        <taxon>Mytilinae</taxon>
        <taxon>Mytilus</taxon>
    </lineage>
</organism>
<dbReference type="OrthoDB" id="7387685at2759"/>
<evidence type="ECO:0000313" key="3">
    <source>
        <dbReference type="Proteomes" id="UP000507470"/>
    </source>
</evidence>
<accession>A0A6J8EAJ1</accession>
<proteinExistence type="predicted"/>
<feature type="compositionally biased region" description="Acidic residues" evidence="1">
    <location>
        <begin position="276"/>
        <end position="286"/>
    </location>
</feature>
<keyword evidence="3" id="KW-1185">Reference proteome</keyword>
<protein>
    <recommendedName>
        <fullName evidence="4">Tesmin/TSO1-like CXC domain-containing protein</fullName>
    </recommendedName>
</protein>
<sequence length="286" mass="31170">MCHKIYVENEIVKSVECTELLSKQEEADTKMFLHAKHAADKSFDSIVIKSSDTDVEVLACYFQNCISSNIIILTGTSSKCRLLNMQSMCAKLGENVCRALPGFHAFTGCDSVSALSGKGKSKAFGVLTRSVEFSEGLSRLGETFEEIHCHLLPPTKDAMLKHMKRANFQAKIWKSALEHNTVPSPNNHGWIVKNNLISINWLDLPPALDALLILISCSCKAGCANKRCSCVRQALSCTDGCKCSNACSNKDYQIVDIANDDDEDDGDDGGDKSVDAGDETDDGSMD</sequence>
<evidence type="ECO:0008006" key="4">
    <source>
        <dbReference type="Google" id="ProtNLM"/>
    </source>
</evidence>
<feature type="compositionally biased region" description="Acidic residues" evidence="1">
    <location>
        <begin position="258"/>
        <end position="268"/>
    </location>
</feature>
<feature type="region of interest" description="Disordered" evidence="1">
    <location>
        <begin position="258"/>
        <end position="286"/>
    </location>
</feature>
<dbReference type="PANTHER" id="PTHR46704:SF9">
    <property type="entry name" value="BHLH DOMAIN-CONTAINING PROTEIN"/>
    <property type="match status" value="1"/>
</dbReference>
<dbReference type="AlphaFoldDB" id="A0A6J8EAJ1"/>
<dbReference type="PANTHER" id="PTHR46704">
    <property type="entry name" value="CXC DOMAIN-CONTAINING PROTEIN-RELATED"/>
    <property type="match status" value="1"/>
</dbReference>
<dbReference type="Proteomes" id="UP000507470">
    <property type="component" value="Unassembled WGS sequence"/>
</dbReference>
<evidence type="ECO:0000256" key="1">
    <source>
        <dbReference type="SAM" id="MobiDB-lite"/>
    </source>
</evidence>
<evidence type="ECO:0000313" key="2">
    <source>
        <dbReference type="EMBL" id="CAC5416585.1"/>
    </source>
</evidence>